<dbReference type="Gene3D" id="3.40.50.300">
    <property type="entry name" value="P-loop containing nucleotide triphosphate hydrolases"/>
    <property type="match status" value="1"/>
</dbReference>
<accession>A0A318E6R6</accession>
<dbReference type="GO" id="GO:0055085">
    <property type="term" value="P:transmembrane transport"/>
    <property type="evidence" value="ECO:0007669"/>
    <property type="project" value="UniProtKB-ARBA"/>
</dbReference>
<evidence type="ECO:0000256" key="1">
    <source>
        <dbReference type="ARBA" id="ARBA00005417"/>
    </source>
</evidence>
<keyword evidence="2" id="KW-0813">Transport</keyword>
<dbReference type="AlphaFoldDB" id="A0A318E6R6"/>
<proteinExistence type="inferred from homology"/>
<evidence type="ECO:0000256" key="3">
    <source>
        <dbReference type="ARBA" id="ARBA00022741"/>
    </source>
</evidence>
<gene>
    <name evidence="6" type="ORF">C8D93_10735</name>
</gene>
<reference evidence="6 7" key="1">
    <citation type="submission" date="2018-04" db="EMBL/GenBank/DDBJ databases">
        <title>Genomic Encyclopedia of Type Strains, Phase IV (KMG-IV): sequencing the most valuable type-strain genomes for metagenomic binning, comparative biology and taxonomic classification.</title>
        <authorList>
            <person name="Goeker M."/>
        </authorList>
    </citation>
    <scope>NUCLEOTIDE SEQUENCE [LARGE SCALE GENOMIC DNA]</scope>
    <source>
        <strain evidence="6 7">DSM 104150</strain>
    </source>
</reference>
<keyword evidence="3" id="KW-0547">Nucleotide-binding</keyword>
<dbReference type="InterPro" id="IPR050319">
    <property type="entry name" value="ABC_transp_ATP-bind"/>
</dbReference>
<dbReference type="InterPro" id="IPR027417">
    <property type="entry name" value="P-loop_NTPase"/>
</dbReference>
<evidence type="ECO:0000259" key="5">
    <source>
        <dbReference type="PROSITE" id="PS50893"/>
    </source>
</evidence>
<comment type="caution">
    <text evidence="6">The sequence shown here is derived from an EMBL/GenBank/DDBJ whole genome shotgun (WGS) entry which is preliminary data.</text>
</comment>
<dbReference type="Proteomes" id="UP000248330">
    <property type="component" value="Unassembled WGS sequence"/>
</dbReference>
<protein>
    <submittedName>
        <fullName evidence="6">Oligopeptide transport system ATP-binding protein</fullName>
    </submittedName>
</protein>
<name>A0A318E6R6_9GAMM</name>
<dbReference type="GO" id="GO:0005524">
    <property type="term" value="F:ATP binding"/>
    <property type="evidence" value="ECO:0007669"/>
    <property type="project" value="UniProtKB-KW"/>
</dbReference>
<evidence type="ECO:0000313" key="7">
    <source>
        <dbReference type="Proteomes" id="UP000248330"/>
    </source>
</evidence>
<dbReference type="PROSITE" id="PS00211">
    <property type="entry name" value="ABC_TRANSPORTER_1"/>
    <property type="match status" value="1"/>
</dbReference>
<dbReference type="FunFam" id="3.40.50.300:FF:000016">
    <property type="entry name" value="Oligopeptide ABC transporter ATP-binding component"/>
    <property type="match status" value="1"/>
</dbReference>
<dbReference type="InterPro" id="IPR003593">
    <property type="entry name" value="AAA+_ATPase"/>
</dbReference>
<dbReference type="GO" id="GO:0016887">
    <property type="term" value="F:ATP hydrolysis activity"/>
    <property type="evidence" value="ECO:0007669"/>
    <property type="project" value="InterPro"/>
</dbReference>
<dbReference type="Pfam" id="PF00005">
    <property type="entry name" value="ABC_tran"/>
    <property type="match status" value="1"/>
</dbReference>
<evidence type="ECO:0000256" key="2">
    <source>
        <dbReference type="ARBA" id="ARBA00022448"/>
    </source>
</evidence>
<comment type="similarity">
    <text evidence="1">Belongs to the ABC transporter superfamily.</text>
</comment>
<feature type="domain" description="ABC transporter" evidence="5">
    <location>
        <begin position="1"/>
        <end position="241"/>
    </location>
</feature>
<dbReference type="InterPro" id="IPR013563">
    <property type="entry name" value="Oligopep_ABC_C"/>
</dbReference>
<keyword evidence="4 6" id="KW-0067">ATP-binding</keyword>
<dbReference type="PROSITE" id="PS50893">
    <property type="entry name" value="ABC_TRANSPORTER_2"/>
    <property type="match status" value="1"/>
</dbReference>
<dbReference type="InterPro" id="IPR017871">
    <property type="entry name" value="ABC_transporter-like_CS"/>
</dbReference>
<keyword evidence="7" id="KW-1185">Reference proteome</keyword>
<organism evidence="6 7">
    <name type="scientific">Sinimarinibacterium flocculans</name>
    <dbReference type="NCBI Taxonomy" id="985250"/>
    <lineage>
        <taxon>Bacteria</taxon>
        <taxon>Pseudomonadati</taxon>
        <taxon>Pseudomonadota</taxon>
        <taxon>Gammaproteobacteria</taxon>
        <taxon>Nevskiales</taxon>
        <taxon>Nevskiaceae</taxon>
        <taxon>Sinimarinibacterium</taxon>
    </lineage>
</organism>
<dbReference type="InterPro" id="IPR003439">
    <property type="entry name" value="ABC_transporter-like_ATP-bd"/>
</dbReference>
<dbReference type="CDD" id="cd03257">
    <property type="entry name" value="ABC_NikE_OppD_transporters"/>
    <property type="match status" value="1"/>
</dbReference>
<dbReference type="EMBL" id="QICN01000007">
    <property type="protein sequence ID" value="PXV66471.1"/>
    <property type="molecule type" value="Genomic_DNA"/>
</dbReference>
<sequence>MRRWLPFASPRWLRAVDGVNLNLRAGETVALVGESGSGKTTLARALLGLQPVSAGSIRFDGRELAGLDRKAWQPLRSALQMVFQDPQGSLNPRMRVRDIVAEPLQALRPQLGAEERRQQAERMLERVGLTAELYDLRAKKLSGGQCQRVAIARALVCEPRLLICDEAISALDLNAQLEVLELLRDVQRQTGLAILFITHDLGVVRRFSDRVVVMYFGRVMEQALTPVLFDTPRHPYTKALLASMPGTDPGLRASLLREGPAPDVSVPLSGCLFTSRCPMADAECLRRVPNTRSLRDGAAVACLYIADDWVPPTRMA</sequence>
<dbReference type="GO" id="GO:0015833">
    <property type="term" value="P:peptide transport"/>
    <property type="evidence" value="ECO:0007669"/>
    <property type="project" value="InterPro"/>
</dbReference>
<evidence type="ECO:0000313" key="6">
    <source>
        <dbReference type="EMBL" id="PXV66471.1"/>
    </source>
</evidence>
<dbReference type="Pfam" id="PF08352">
    <property type="entry name" value="oligo_HPY"/>
    <property type="match status" value="1"/>
</dbReference>
<dbReference type="SUPFAM" id="SSF52540">
    <property type="entry name" value="P-loop containing nucleoside triphosphate hydrolases"/>
    <property type="match status" value="1"/>
</dbReference>
<dbReference type="SMART" id="SM00382">
    <property type="entry name" value="AAA"/>
    <property type="match status" value="1"/>
</dbReference>
<dbReference type="PANTHER" id="PTHR43776">
    <property type="entry name" value="TRANSPORT ATP-BINDING PROTEIN"/>
    <property type="match status" value="1"/>
</dbReference>
<dbReference type="PANTHER" id="PTHR43776:SF7">
    <property type="entry name" value="D,D-DIPEPTIDE TRANSPORT ATP-BINDING PROTEIN DDPF-RELATED"/>
    <property type="match status" value="1"/>
</dbReference>
<dbReference type="NCBIfam" id="TIGR01727">
    <property type="entry name" value="oligo_HPY"/>
    <property type="match status" value="1"/>
</dbReference>
<evidence type="ECO:0000256" key="4">
    <source>
        <dbReference type="ARBA" id="ARBA00022840"/>
    </source>
</evidence>